<protein>
    <submittedName>
        <fullName evidence="2">Uncharacterized protein</fullName>
    </submittedName>
</protein>
<gene>
    <name evidence="2" type="ORF">CBOVIS_LOCUS24</name>
</gene>
<organism evidence="2 3">
    <name type="scientific">Caenorhabditis bovis</name>
    <dbReference type="NCBI Taxonomy" id="2654633"/>
    <lineage>
        <taxon>Eukaryota</taxon>
        <taxon>Metazoa</taxon>
        <taxon>Ecdysozoa</taxon>
        <taxon>Nematoda</taxon>
        <taxon>Chromadorea</taxon>
        <taxon>Rhabditida</taxon>
        <taxon>Rhabditina</taxon>
        <taxon>Rhabditomorpha</taxon>
        <taxon>Rhabditoidea</taxon>
        <taxon>Rhabditidae</taxon>
        <taxon>Peloderinae</taxon>
        <taxon>Caenorhabditis</taxon>
    </lineage>
</organism>
<keyword evidence="3" id="KW-1185">Reference proteome</keyword>
<evidence type="ECO:0000313" key="2">
    <source>
        <dbReference type="EMBL" id="CAB3396475.1"/>
    </source>
</evidence>
<feature type="region of interest" description="Disordered" evidence="1">
    <location>
        <begin position="146"/>
        <end position="173"/>
    </location>
</feature>
<feature type="compositionally biased region" description="Polar residues" evidence="1">
    <location>
        <begin position="164"/>
        <end position="173"/>
    </location>
</feature>
<comment type="caution">
    <text evidence="2">The sequence shown here is derived from an EMBL/GenBank/DDBJ whole genome shotgun (WGS) entry which is preliminary data.</text>
</comment>
<name>A0A8S1EFQ1_9PELO</name>
<dbReference type="EMBL" id="CADEPM010000001">
    <property type="protein sequence ID" value="CAB3396475.1"/>
    <property type="molecule type" value="Genomic_DNA"/>
</dbReference>
<sequence length="173" mass="20156">MCTFSEAYKKLIKMMKALNKEELLNYRILRRLERLAKDVVEIQKWKHCTKERLIEQNRAAVKRINEMAAEFHPNLRIDWEQLRPVMQSFLTLERKLATAEIVGTKETTRLEAICINLCYVNRRAIGMVVEGGPEHSEDFEFDFSMDHEEPMSPASPTPQDDDFGSQQILKLAA</sequence>
<dbReference type="AlphaFoldDB" id="A0A8S1EFQ1"/>
<evidence type="ECO:0000256" key="1">
    <source>
        <dbReference type="SAM" id="MobiDB-lite"/>
    </source>
</evidence>
<dbReference type="Proteomes" id="UP000494206">
    <property type="component" value="Unassembled WGS sequence"/>
</dbReference>
<evidence type="ECO:0000313" key="3">
    <source>
        <dbReference type="Proteomes" id="UP000494206"/>
    </source>
</evidence>
<accession>A0A8S1EFQ1</accession>
<proteinExistence type="predicted"/>
<reference evidence="2 3" key="1">
    <citation type="submission" date="2020-04" db="EMBL/GenBank/DDBJ databases">
        <authorList>
            <person name="Laetsch R D."/>
            <person name="Stevens L."/>
            <person name="Kumar S."/>
            <person name="Blaxter L. M."/>
        </authorList>
    </citation>
    <scope>NUCLEOTIDE SEQUENCE [LARGE SCALE GENOMIC DNA]</scope>
</reference>